<protein>
    <submittedName>
        <fullName evidence="4">Flagellar hook-length control protein FliK</fullName>
    </submittedName>
</protein>
<dbReference type="InterPro" id="IPR021136">
    <property type="entry name" value="Flagellar_hook_control-like_C"/>
</dbReference>
<keyword evidence="1" id="KW-0175">Coiled coil</keyword>
<evidence type="ECO:0000256" key="2">
    <source>
        <dbReference type="SAM" id="MobiDB-lite"/>
    </source>
</evidence>
<evidence type="ECO:0000259" key="3">
    <source>
        <dbReference type="Pfam" id="PF02120"/>
    </source>
</evidence>
<gene>
    <name evidence="4" type="ORF">GZ688_000695</name>
</gene>
<keyword evidence="4" id="KW-0969">Cilium</keyword>
<proteinExistence type="predicted"/>
<reference evidence="4" key="1">
    <citation type="submission" date="2020-02" db="EMBL/GenBank/DDBJ databases">
        <authorList>
            <consortium name="NARMS: The National Antimicrobial Resistance Monitoring System"/>
        </authorList>
    </citation>
    <scope>NUCLEOTIDE SEQUENCE</scope>
    <source>
        <strain evidence="4">FSIS12028081</strain>
    </source>
</reference>
<organism evidence="4">
    <name type="scientific">Campylobacter jejuni</name>
    <dbReference type="NCBI Taxonomy" id="197"/>
    <lineage>
        <taxon>Bacteria</taxon>
        <taxon>Pseudomonadati</taxon>
        <taxon>Campylobacterota</taxon>
        <taxon>Epsilonproteobacteria</taxon>
        <taxon>Campylobacterales</taxon>
        <taxon>Campylobacteraceae</taxon>
        <taxon>Campylobacter</taxon>
    </lineage>
</organism>
<dbReference type="AlphaFoldDB" id="A0A6F9KVS2"/>
<comment type="caution">
    <text evidence="4">The sequence shown here is derived from an EMBL/GenBank/DDBJ whole genome shotgun (WGS) entry which is preliminary data.</text>
</comment>
<feature type="compositionally biased region" description="Basic and acidic residues" evidence="2">
    <location>
        <begin position="391"/>
        <end position="411"/>
    </location>
</feature>
<feature type="region of interest" description="Disordered" evidence="2">
    <location>
        <begin position="375"/>
        <end position="430"/>
    </location>
</feature>
<feature type="coiled-coil region" evidence="1">
    <location>
        <begin position="292"/>
        <end position="344"/>
    </location>
</feature>
<feature type="compositionally biased region" description="Low complexity" evidence="2">
    <location>
        <begin position="413"/>
        <end position="430"/>
    </location>
</feature>
<evidence type="ECO:0000313" key="4">
    <source>
        <dbReference type="EMBL" id="EDP4498496.1"/>
    </source>
</evidence>
<feature type="domain" description="Flagellar hook-length control protein-like C-terminal" evidence="3">
    <location>
        <begin position="604"/>
        <end position="672"/>
    </location>
</feature>
<keyword evidence="4" id="KW-0282">Flagellum</keyword>
<name>A0A6F9KVS2_CAMJU</name>
<keyword evidence="4" id="KW-0966">Cell projection</keyword>
<accession>A0A6F9KVS2</accession>
<evidence type="ECO:0000256" key="1">
    <source>
        <dbReference type="SAM" id="Coils"/>
    </source>
</evidence>
<sequence>MINTQLASQIANTQKNDLKVDNSASKDKTNLKDNPKEALAQALKQNLGLSKDASSEEILAKFVQNETGTKLKELVNKLLDQINAQKNPDSPVLKQGKNLNLAPNFANELKILSTELAKSDTFTQVLDRLNQILKPASEIKNNNLAPLFKNSGVFLEAKLKDALNEELLPKSFHSLLSTIKGLSSEKLSVQIAQLANTNLSPKDTLKELKNIINSSKNENKQILNQSSFKALLNLSSKLENFKNYISKNPSHAQEKITPIANKILKELNSIKNDFFKALNKPENLMIKDPNILKQTATAFEKLENTLKNILDNQASKIQDKENILENLLSNKENIKEEKLNHNTKNQDEEKYIKVSKEETLADDAKTNIKQDVKNEENLPKKEVNANLDSSTKTHEENIKENPKFYETKTESKTSINTNTNTNNTQNLNNSQNIQSNNNQTMQNIFKNQEFIKQNIVKNLAFNVENLDLEQVQDLSKNLSNLSRRLNESLKELEPYTQNAKLNQAELKNLEHKLNLSIKDLVQIKPKTEQDIAESLHHDVKSTLLQISNLAKNEGNEAVYNQANRLLAQIEINQLMSLANDSINTYLPFSWDDLNDSKIMFRRGKKDKFFAQIKLEFAKLGDLEILISLNNEKYIDINIMAENIEFRKTIYENAHELKRNINKAGLLSANFFVGDIIRSKFDTRNMKNLDLEMGMDKKV</sequence>
<dbReference type="Pfam" id="PF02120">
    <property type="entry name" value="Flg_hook"/>
    <property type="match status" value="1"/>
</dbReference>
<dbReference type="EMBL" id="AANLQP010000005">
    <property type="protein sequence ID" value="EDP4498496.1"/>
    <property type="molecule type" value="Genomic_DNA"/>
</dbReference>